<dbReference type="AlphaFoldDB" id="A0A1C3MX43"/>
<evidence type="ECO:0000259" key="6">
    <source>
        <dbReference type="Pfam" id="PF00496"/>
    </source>
</evidence>
<dbReference type="EMBL" id="LT598496">
    <property type="protein sequence ID" value="SBV24893.1"/>
    <property type="molecule type" value="Genomic_DNA"/>
</dbReference>
<protein>
    <submittedName>
        <fullName evidence="7">Peptide/nickel transport system substrate-binding protein</fullName>
    </submittedName>
</protein>
<keyword evidence="4 5" id="KW-0732">Signal</keyword>
<dbReference type="InterPro" id="IPR039424">
    <property type="entry name" value="SBP_5"/>
</dbReference>
<reference evidence="8" key="1">
    <citation type="submission" date="2016-06" db="EMBL/GenBank/DDBJ databases">
        <authorList>
            <person name="Varghese N."/>
        </authorList>
    </citation>
    <scope>NUCLEOTIDE SEQUENCE [LARGE SCALE GENOMIC DNA]</scope>
    <source>
        <strain evidence="8">DSM 45344</strain>
    </source>
</reference>
<dbReference type="GO" id="GO:0042597">
    <property type="term" value="C:periplasmic space"/>
    <property type="evidence" value="ECO:0007669"/>
    <property type="project" value="UniProtKB-ARBA"/>
</dbReference>
<dbReference type="PANTHER" id="PTHR30290:SF10">
    <property type="entry name" value="PERIPLASMIC OLIGOPEPTIDE-BINDING PROTEIN-RELATED"/>
    <property type="match status" value="1"/>
</dbReference>
<dbReference type="InterPro" id="IPR023765">
    <property type="entry name" value="SBP_5_CS"/>
</dbReference>
<feature type="domain" description="Solute-binding protein family 5" evidence="6">
    <location>
        <begin position="85"/>
        <end position="463"/>
    </location>
</feature>
<dbReference type="Gene3D" id="3.10.105.10">
    <property type="entry name" value="Dipeptide-binding Protein, Domain 3"/>
    <property type="match status" value="1"/>
</dbReference>
<dbReference type="PROSITE" id="PS51257">
    <property type="entry name" value="PROKAR_LIPOPROTEIN"/>
    <property type="match status" value="1"/>
</dbReference>
<dbReference type="InterPro" id="IPR030678">
    <property type="entry name" value="Peptide/Ni-bd"/>
</dbReference>
<evidence type="ECO:0000313" key="7">
    <source>
        <dbReference type="EMBL" id="SBV24893.1"/>
    </source>
</evidence>
<dbReference type="PIRSF" id="PIRSF002741">
    <property type="entry name" value="MppA"/>
    <property type="match status" value="1"/>
</dbReference>
<organism evidence="7 8">
    <name type="scientific">Micromonospora krabiensis</name>
    <dbReference type="NCBI Taxonomy" id="307121"/>
    <lineage>
        <taxon>Bacteria</taxon>
        <taxon>Bacillati</taxon>
        <taxon>Actinomycetota</taxon>
        <taxon>Actinomycetes</taxon>
        <taxon>Micromonosporales</taxon>
        <taxon>Micromonosporaceae</taxon>
        <taxon>Micromonospora</taxon>
    </lineage>
</organism>
<dbReference type="SUPFAM" id="SSF53850">
    <property type="entry name" value="Periplasmic binding protein-like II"/>
    <property type="match status" value="1"/>
</dbReference>
<feature type="chain" id="PRO_5008678401" evidence="5">
    <location>
        <begin position="27"/>
        <end position="548"/>
    </location>
</feature>
<keyword evidence="8" id="KW-1185">Reference proteome</keyword>
<comment type="subcellular location">
    <subcellularLocation>
        <location evidence="1">Cell membrane</location>
        <topology evidence="1">Lipid-anchor</topology>
    </subcellularLocation>
</comment>
<sequence length="548" mass="58761">MPAHRLRLLAAALATLTVTVTVGGCATDSTPPAGPAGQPRSGGALTWAVETEPITLNPHQYAQAKARLLVWNTFESLLTYDDQGKLVPWLATGWQVSPDGLSYTVALRDGVSFSDGTPFDASAVKANVDKLREPGYAAAVAAVQLRNLKTVDVVDPRTVRFTLTTPDVLILDFLASPQGAQVSPRSLREAKNLKAGGTDVAGTGPFVLDRYVPGQELHYRRNPAYNWAPPTAAHTGPAYLDGITYRFLKESAVRVGALTSGQVQLIEGVPATDEPLITANPKLRLTRELNSGSAYSYYFNVGHAPFDDLRVRQAFREALDVDTVLQAVYRGSATRAWSVVSPSSPLYDKRLEGRFGGDADRANALLDEAGWTGRDADGYRVKDGKRLTVRLFQSAPFVRDRRDILAQAVQAAVKQSAGIDLKVSLVDQGTAQDALDKGEYEIFDNSRADTDAGAALKLLLHSTGAINRTRANDPQLDKLLDAGQATADPARRAGIYADLQQRVVADQALVLPLYAPADQIAAATSVGGVRFEPTAGVPASAYDLWIGK</sequence>
<evidence type="ECO:0000256" key="4">
    <source>
        <dbReference type="ARBA" id="ARBA00022729"/>
    </source>
</evidence>
<gene>
    <name evidence="7" type="ORF">GA0070620_0358</name>
</gene>
<dbReference type="GO" id="GO:1904680">
    <property type="term" value="F:peptide transmembrane transporter activity"/>
    <property type="evidence" value="ECO:0007669"/>
    <property type="project" value="TreeGrafter"/>
</dbReference>
<dbReference type="PANTHER" id="PTHR30290">
    <property type="entry name" value="PERIPLASMIC BINDING COMPONENT OF ABC TRANSPORTER"/>
    <property type="match status" value="1"/>
</dbReference>
<dbReference type="OrthoDB" id="9046151at2"/>
<dbReference type="Pfam" id="PF00496">
    <property type="entry name" value="SBP_bac_5"/>
    <property type="match status" value="1"/>
</dbReference>
<dbReference type="PROSITE" id="PS01040">
    <property type="entry name" value="SBP_BACTERIAL_5"/>
    <property type="match status" value="1"/>
</dbReference>
<keyword evidence="3" id="KW-0813">Transport</keyword>
<evidence type="ECO:0000256" key="3">
    <source>
        <dbReference type="ARBA" id="ARBA00022448"/>
    </source>
</evidence>
<dbReference type="CDD" id="cd08492">
    <property type="entry name" value="PBP2_NikA_DppA_OppA_like_15"/>
    <property type="match status" value="1"/>
</dbReference>
<dbReference type="RefSeq" id="WP_091587893.1">
    <property type="nucleotide sequence ID" value="NZ_JBHRWG010000002.1"/>
</dbReference>
<dbReference type="Gene3D" id="3.40.190.10">
    <property type="entry name" value="Periplasmic binding protein-like II"/>
    <property type="match status" value="1"/>
</dbReference>
<feature type="signal peptide" evidence="5">
    <location>
        <begin position="1"/>
        <end position="26"/>
    </location>
</feature>
<dbReference type="PATRIC" id="fig|307121.4.peg.364"/>
<dbReference type="STRING" id="307121.GA0070620_0358"/>
<evidence type="ECO:0000313" key="8">
    <source>
        <dbReference type="Proteomes" id="UP000199393"/>
    </source>
</evidence>
<dbReference type="GO" id="GO:0043190">
    <property type="term" value="C:ATP-binding cassette (ABC) transporter complex"/>
    <property type="evidence" value="ECO:0007669"/>
    <property type="project" value="InterPro"/>
</dbReference>
<dbReference type="GO" id="GO:0015833">
    <property type="term" value="P:peptide transport"/>
    <property type="evidence" value="ECO:0007669"/>
    <property type="project" value="TreeGrafter"/>
</dbReference>
<accession>A0A1C3MX43</accession>
<name>A0A1C3MX43_9ACTN</name>
<comment type="similarity">
    <text evidence="2">Belongs to the bacterial solute-binding protein 5 family.</text>
</comment>
<evidence type="ECO:0000256" key="2">
    <source>
        <dbReference type="ARBA" id="ARBA00005695"/>
    </source>
</evidence>
<dbReference type="InterPro" id="IPR000914">
    <property type="entry name" value="SBP_5_dom"/>
</dbReference>
<proteinExistence type="inferred from homology"/>
<dbReference type="Proteomes" id="UP000199393">
    <property type="component" value="Chromosome I"/>
</dbReference>
<evidence type="ECO:0000256" key="1">
    <source>
        <dbReference type="ARBA" id="ARBA00004193"/>
    </source>
</evidence>
<evidence type="ECO:0000256" key="5">
    <source>
        <dbReference type="SAM" id="SignalP"/>
    </source>
</evidence>